<sequence>MVTLEIFSVNSSVLESSEPSSGQAPITFTPARKITGRHEDCICARRKWIEDEIRQVRGTCPKLNSQRPSEVPIPTPSPPTAIMDTAEHQLHPTYTQAKSRARKEKVSFALTPLHNLRLDAVRGNSAYICAPSGHSFKYADATEAANEHNVSGMGREQAARGDAETIRRAYTHTLSPPLLTTRRSWCNILALPARARRCLPEGELQTVYIDLAPVCAESITLRAGVSAHTDAVRIQSLHAETDRVSWQCRRVHPQRQALYFPQFLYPPAIILWR</sequence>
<protein>
    <submittedName>
        <fullName evidence="1">Uncharacterized protein</fullName>
    </submittedName>
</protein>
<organism evidence="1 2">
    <name type="scientific">Mycena metata</name>
    <dbReference type="NCBI Taxonomy" id="1033252"/>
    <lineage>
        <taxon>Eukaryota</taxon>
        <taxon>Fungi</taxon>
        <taxon>Dikarya</taxon>
        <taxon>Basidiomycota</taxon>
        <taxon>Agaricomycotina</taxon>
        <taxon>Agaricomycetes</taxon>
        <taxon>Agaricomycetidae</taxon>
        <taxon>Agaricales</taxon>
        <taxon>Marasmiineae</taxon>
        <taxon>Mycenaceae</taxon>
        <taxon>Mycena</taxon>
    </lineage>
</organism>
<evidence type="ECO:0000313" key="2">
    <source>
        <dbReference type="Proteomes" id="UP001215598"/>
    </source>
</evidence>
<reference evidence="1" key="1">
    <citation type="submission" date="2023-03" db="EMBL/GenBank/DDBJ databases">
        <title>Massive genome expansion in bonnet fungi (Mycena s.s.) driven by repeated elements and novel gene families across ecological guilds.</title>
        <authorList>
            <consortium name="Lawrence Berkeley National Laboratory"/>
            <person name="Harder C.B."/>
            <person name="Miyauchi S."/>
            <person name="Viragh M."/>
            <person name="Kuo A."/>
            <person name="Thoen E."/>
            <person name="Andreopoulos B."/>
            <person name="Lu D."/>
            <person name="Skrede I."/>
            <person name="Drula E."/>
            <person name="Henrissat B."/>
            <person name="Morin E."/>
            <person name="Kohler A."/>
            <person name="Barry K."/>
            <person name="LaButti K."/>
            <person name="Morin E."/>
            <person name="Salamov A."/>
            <person name="Lipzen A."/>
            <person name="Mereny Z."/>
            <person name="Hegedus B."/>
            <person name="Baldrian P."/>
            <person name="Stursova M."/>
            <person name="Weitz H."/>
            <person name="Taylor A."/>
            <person name="Grigoriev I.V."/>
            <person name="Nagy L.G."/>
            <person name="Martin F."/>
            <person name="Kauserud H."/>
        </authorList>
    </citation>
    <scope>NUCLEOTIDE SEQUENCE</scope>
    <source>
        <strain evidence="1">CBHHK182m</strain>
    </source>
</reference>
<gene>
    <name evidence="1" type="ORF">B0H16DRAFT_1687825</name>
</gene>
<name>A0AAD7JJE7_9AGAR</name>
<dbReference type="AlphaFoldDB" id="A0AAD7JJE7"/>
<comment type="caution">
    <text evidence="1">The sequence shown here is derived from an EMBL/GenBank/DDBJ whole genome shotgun (WGS) entry which is preliminary data.</text>
</comment>
<evidence type="ECO:0000313" key="1">
    <source>
        <dbReference type="EMBL" id="KAJ7763763.1"/>
    </source>
</evidence>
<dbReference type="EMBL" id="JARKIB010000029">
    <property type="protein sequence ID" value="KAJ7763763.1"/>
    <property type="molecule type" value="Genomic_DNA"/>
</dbReference>
<dbReference type="Proteomes" id="UP001215598">
    <property type="component" value="Unassembled WGS sequence"/>
</dbReference>
<proteinExistence type="predicted"/>
<keyword evidence="2" id="KW-1185">Reference proteome</keyword>
<accession>A0AAD7JJE7</accession>